<evidence type="ECO:0000256" key="8">
    <source>
        <dbReference type="ARBA" id="ARBA00023268"/>
    </source>
</evidence>
<dbReference type="Gene3D" id="3.40.50.720">
    <property type="entry name" value="NAD(P)-binding Rossmann-like Domain"/>
    <property type="match status" value="1"/>
</dbReference>
<evidence type="ECO:0000256" key="4">
    <source>
        <dbReference type="ARBA" id="ARBA00022801"/>
    </source>
</evidence>
<comment type="pathway">
    <text evidence="1">One-carbon metabolism; tetrahydrofolate interconversion.</text>
</comment>
<dbReference type="STRING" id="1802074.A3J15_03955"/>
<dbReference type="Gene3D" id="3.40.50.10860">
    <property type="entry name" value="Leucine Dehydrogenase, chain A, domain 1"/>
    <property type="match status" value="1"/>
</dbReference>
<dbReference type="GO" id="GO:0006164">
    <property type="term" value="P:purine nucleotide biosynthetic process"/>
    <property type="evidence" value="ECO:0007669"/>
    <property type="project" value="UniProtKB-KW"/>
</dbReference>
<evidence type="ECO:0000256" key="5">
    <source>
        <dbReference type="ARBA" id="ARBA00022857"/>
    </source>
</evidence>
<keyword evidence="5" id="KW-0521">NADP</keyword>
<accession>A0A1F7JJT4</accession>
<keyword evidence="8" id="KW-0511">Multifunctional enzyme</keyword>
<keyword evidence="4" id="KW-0378">Hydrolase</keyword>
<organism evidence="11 12">
    <name type="scientific">Candidatus Roizmanbacteria bacterium RIFCSPLOWO2_02_FULL_38_10</name>
    <dbReference type="NCBI Taxonomy" id="1802074"/>
    <lineage>
        <taxon>Bacteria</taxon>
        <taxon>Candidatus Roizmaniibacteriota</taxon>
    </lineage>
</organism>
<evidence type="ECO:0000256" key="7">
    <source>
        <dbReference type="ARBA" id="ARBA00023167"/>
    </source>
</evidence>
<evidence type="ECO:0000313" key="12">
    <source>
        <dbReference type="Proteomes" id="UP000176376"/>
    </source>
</evidence>
<evidence type="ECO:0000256" key="6">
    <source>
        <dbReference type="ARBA" id="ARBA00023002"/>
    </source>
</evidence>
<dbReference type="SUPFAM" id="SSF53223">
    <property type="entry name" value="Aminoacid dehydrogenase-like, N-terminal domain"/>
    <property type="match status" value="1"/>
</dbReference>
<keyword evidence="7" id="KW-0486">Methionine biosynthesis</keyword>
<keyword evidence="3" id="KW-0658">Purine biosynthesis</keyword>
<evidence type="ECO:0000256" key="1">
    <source>
        <dbReference type="ARBA" id="ARBA00004777"/>
    </source>
</evidence>
<dbReference type="PRINTS" id="PR00085">
    <property type="entry name" value="THFDHDRGNASE"/>
</dbReference>
<reference evidence="11 12" key="1">
    <citation type="journal article" date="2016" name="Nat. Commun.">
        <title>Thousands of microbial genomes shed light on interconnected biogeochemical processes in an aquifer system.</title>
        <authorList>
            <person name="Anantharaman K."/>
            <person name="Brown C.T."/>
            <person name="Hug L.A."/>
            <person name="Sharon I."/>
            <person name="Castelle C.J."/>
            <person name="Probst A.J."/>
            <person name="Thomas B.C."/>
            <person name="Singh A."/>
            <person name="Wilkins M.J."/>
            <person name="Karaoz U."/>
            <person name="Brodie E.L."/>
            <person name="Williams K.H."/>
            <person name="Hubbard S.S."/>
            <person name="Banfield J.F."/>
        </authorList>
    </citation>
    <scope>NUCLEOTIDE SEQUENCE [LARGE SCALE GENOMIC DNA]</scope>
</reference>
<dbReference type="InterPro" id="IPR020631">
    <property type="entry name" value="THF_DH/CycHdrlase_NAD-bd_dom"/>
</dbReference>
<dbReference type="GO" id="GO:0035999">
    <property type="term" value="P:tetrahydrofolate interconversion"/>
    <property type="evidence" value="ECO:0007669"/>
    <property type="project" value="TreeGrafter"/>
</dbReference>
<dbReference type="Pfam" id="PF02882">
    <property type="entry name" value="THF_DHG_CYH_C"/>
    <property type="match status" value="1"/>
</dbReference>
<dbReference type="SUPFAM" id="SSF51735">
    <property type="entry name" value="NAD(P)-binding Rossmann-fold domains"/>
    <property type="match status" value="1"/>
</dbReference>
<evidence type="ECO:0000259" key="9">
    <source>
        <dbReference type="Pfam" id="PF00763"/>
    </source>
</evidence>
<evidence type="ECO:0000259" key="10">
    <source>
        <dbReference type="Pfam" id="PF02882"/>
    </source>
</evidence>
<comment type="caution">
    <text evidence="11">The sequence shown here is derived from an EMBL/GenBank/DDBJ whole genome shotgun (WGS) entry which is preliminary data.</text>
</comment>
<evidence type="ECO:0000256" key="2">
    <source>
        <dbReference type="ARBA" id="ARBA00022563"/>
    </source>
</evidence>
<dbReference type="InterPro" id="IPR036291">
    <property type="entry name" value="NAD(P)-bd_dom_sf"/>
</dbReference>
<dbReference type="EMBL" id="MGAY01000051">
    <property type="protein sequence ID" value="OGK55867.1"/>
    <property type="molecule type" value="Genomic_DNA"/>
</dbReference>
<proteinExistence type="predicted"/>
<evidence type="ECO:0000256" key="3">
    <source>
        <dbReference type="ARBA" id="ARBA00022755"/>
    </source>
</evidence>
<dbReference type="GO" id="GO:0004477">
    <property type="term" value="F:methenyltetrahydrofolate cyclohydrolase activity"/>
    <property type="evidence" value="ECO:0007669"/>
    <property type="project" value="TreeGrafter"/>
</dbReference>
<dbReference type="InterPro" id="IPR020630">
    <property type="entry name" value="THF_DH/CycHdrlase_cat_dom"/>
</dbReference>
<dbReference type="InterPro" id="IPR046346">
    <property type="entry name" value="Aminoacid_DH-like_N_sf"/>
</dbReference>
<dbReference type="GO" id="GO:0009086">
    <property type="term" value="P:methionine biosynthetic process"/>
    <property type="evidence" value="ECO:0007669"/>
    <property type="project" value="UniProtKB-KW"/>
</dbReference>
<dbReference type="InterPro" id="IPR000672">
    <property type="entry name" value="THF_DH/CycHdrlase"/>
</dbReference>
<feature type="domain" description="Tetrahydrofolate dehydrogenase/cyclohydrolase catalytic" evidence="9">
    <location>
        <begin position="5"/>
        <end position="115"/>
    </location>
</feature>
<keyword evidence="2" id="KW-0554">One-carbon metabolism</keyword>
<sequence length="291" mass="32902">MKRFDGKAIAMTIRAYLKKRVLREKLSPKLVVFSVKPDEQGSSFIATKQKATIDLGGHFELITYKRTPRFEDFARNIFRITHDIKTTAVVIQKPLPPALDTSTIYSYVPENKEIEGHKAKTNFCPPIALAALTPLKYHLLAGNKSQAEDLIFDMDKDMRELKKIIKKRKIVVIGRGETGGRPITDFFTKHKINFIGVNSTTPDPERFYQEADIIITAVGKKILTPSVLKHGVILISIGLHRHKDFWQGDYDEVEIKDTASFYTPTPGGVGPLDIAYLMYNLVQATRLQKNS</sequence>
<keyword evidence="7" id="KW-0028">Amino-acid biosynthesis</keyword>
<feature type="domain" description="Tetrahydrofolate dehydrogenase/cyclohydrolase NAD(P)-binding" evidence="10">
    <location>
        <begin position="161"/>
        <end position="287"/>
    </location>
</feature>
<dbReference type="Pfam" id="PF00763">
    <property type="entry name" value="THF_DHG_CYH"/>
    <property type="match status" value="1"/>
</dbReference>
<dbReference type="GO" id="GO:0005829">
    <property type="term" value="C:cytosol"/>
    <property type="evidence" value="ECO:0007669"/>
    <property type="project" value="TreeGrafter"/>
</dbReference>
<dbReference type="PANTHER" id="PTHR48099">
    <property type="entry name" value="C-1-TETRAHYDROFOLATE SYNTHASE, CYTOPLASMIC-RELATED"/>
    <property type="match status" value="1"/>
</dbReference>
<gene>
    <name evidence="11" type="ORF">A3J15_03955</name>
</gene>
<name>A0A1F7JJT4_9BACT</name>
<keyword evidence="6" id="KW-0560">Oxidoreductase</keyword>
<dbReference type="PANTHER" id="PTHR48099:SF5">
    <property type="entry name" value="C-1-TETRAHYDROFOLATE SYNTHASE, CYTOPLASMIC"/>
    <property type="match status" value="1"/>
</dbReference>
<evidence type="ECO:0000313" key="11">
    <source>
        <dbReference type="EMBL" id="OGK55867.1"/>
    </source>
</evidence>
<dbReference type="Proteomes" id="UP000176376">
    <property type="component" value="Unassembled WGS sequence"/>
</dbReference>
<dbReference type="GO" id="GO:0004488">
    <property type="term" value="F:methylenetetrahydrofolate dehydrogenase (NADP+) activity"/>
    <property type="evidence" value="ECO:0007669"/>
    <property type="project" value="InterPro"/>
</dbReference>
<evidence type="ECO:0008006" key="13">
    <source>
        <dbReference type="Google" id="ProtNLM"/>
    </source>
</evidence>
<protein>
    <recommendedName>
        <fullName evidence="13">Methenyltetrahydrofolate cyclohydrolase</fullName>
    </recommendedName>
</protein>
<dbReference type="AlphaFoldDB" id="A0A1F7JJT4"/>